<dbReference type="Proteomes" id="UP001596154">
    <property type="component" value="Unassembled WGS sequence"/>
</dbReference>
<evidence type="ECO:0000256" key="1">
    <source>
        <dbReference type="SAM" id="MobiDB-lite"/>
    </source>
</evidence>
<sequence>MTDPQTTPDLRATAREMHDAGLCVLPIKADGTKAPALKWTPYKVHRSTPDEHDAWFAGDRPRGIAVVYGEVSGNVEMLEFEGLAIREGLLDEVTEIMEASGLGEPWSAILNGWVTESPSGGRHFRVRLEGSPVPPNRKLAQRLAGEDEYTPEERQRVAEKPGTKIIRVLIETRGEGGYGLVEPSGGAVHASGRPYLRIAGSPASIPVLDGDTMGAIRDVCRMVDQMPVAEAKVKTAPRPKREPLEGEMRPGDDFEQRADWQQILQGIFRPLLTRGHTTYWGWADGVGGVKATTGRDPDKDRLFVFTTSTVFEPETPYDKFAAHTLLTQGSTTADAFRKAASDLRRRGYGTEVAPRRLHAVPQQSQHFSDGSTALDPGHRPDAQEEFEGGPQLRAVPAKPELDITNEADAIDGVLELMRTGQLPDLYTRAGGPCWVYRDDNDDPVVQQLGTDNLRAYLADHVATFVVKRTAEEIVEERELLMPKSCATILGRKAWPLPVLRGIVTSPVIRPDGSLLDSLGYDRATGLYLEPRVKLRRLQPQVTPDSLARAKAIVLDQVLKDFPWVAASDRAHFLGALLTPIIRPYFHGATPMFVLTATAAGSGKSLLKDIFRHCYGIASTAWPENDTELRKSITTQLYGTGQPVVVFDNLPNGYVLKSPVLSALLTDEVWGDRILGATGKVTMPNDRLWLVTGNALRTGGDNKRRVFWVRLDPDCPDPDQRDGFTVGDLRPWLRSNSSTLVAALVTLVRAWISAGAPIVRVRKGDYSEWASMVAGLLDYLGVEGWMADQNEARTQDDEEQEWTAFLEMWRETYGAEPVATGAVIKSLPNHVPRKGDEPPSANQLGMWLKARAGRYFGTHKVVMVYDSHKRQNLWRVDVHADRGTGRHEP</sequence>
<dbReference type="RefSeq" id="WP_381019070.1">
    <property type="nucleotide sequence ID" value="NZ_JBHSNY010000003.1"/>
</dbReference>
<comment type="caution">
    <text evidence="3">The sequence shown here is derived from an EMBL/GenBank/DDBJ whole genome shotgun (WGS) entry which is preliminary data.</text>
</comment>
<gene>
    <name evidence="3" type="ORF">ACFPZJ_08010</name>
</gene>
<feature type="region of interest" description="Disordered" evidence="1">
    <location>
        <begin position="360"/>
        <end position="389"/>
    </location>
</feature>
<dbReference type="EMBL" id="JBHSNY010000003">
    <property type="protein sequence ID" value="MFC5633736.1"/>
    <property type="molecule type" value="Genomic_DNA"/>
</dbReference>
<organism evidence="3 4">
    <name type="scientific">Streptomyces bullii</name>
    <dbReference type="NCBI Taxonomy" id="349910"/>
    <lineage>
        <taxon>Bacteria</taxon>
        <taxon>Bacillati</taxon>
        <taxon>Actinomycetota</taxon>
        <taxon>Actinomycetes</taxon>
        <taxon>Kitasatosporales</taxon>
        <taxon>Streptomycetaceae</taxon>
        <taxon>Streptomyces</taxon>
    </lineage>
</organism>
<feature type="compositionally biased region" description="Polar residues" evidence="1">
    <location>
        <begin position="361"/>
        <end position="371"/>
    </location>
</feature>
<proteinExistence type="predicted"/>
<protein>
    <submittedName>
        <fullName evidence="3">Bifunctional DNA primase/polymerase</fullName>
    </submittedName>
</protein>
<dbReference type="Gene3D" id="3.30.720.160">
    <property type="entry name" value="Bifunctional DNA primase/polymerase, N-terminal"/>
    <property type="match status" value="1"/>
</dbReference>
<evidence type="ECO:0000313" key="3">
    <source>
        <dbReference type="EMBL" id="MFC5633736.1"/>
    </source>
</evidence>
<feature type="domain" description="DNA primase/polymerase bifunctional N-terminal" evidence="2">
    <location>
        <begin position="16"/>
        <end position="204"/>
    </location>
</feature>
<dbReference type="InterPro" id="IPR015330">
    <property type="entry name" value="DNA_primase/pol_bifunc_N"/>
</dbReference>
<name>A0ABW0UP81_9ACTN</name>
<accession>A0ABW0UP81</accession>
<evidence type="ECO:0000313" key="4">
    <source>
        <dbReference type="Proteomes" id="UP001596154"/>
    </source>
</evidence>
<evidence type="ECO:0000259" key="2">
    <source>
        <dbReference type="Pfam" id="PF09250"/>
    </source>
</evidence>
<feature type="compositionally biased region" description="Basic and acidic residues" evidence="1">
    <location>
        <begin position="239"/>
        <end position="252"/>
    </location>
</feature>
<dbReference type="Pfam" id="PF09250">
    <property type="entry name" value="Prim-Pol"/>
    <property type="match status" value="1"/>
</dbReference>
<reference evidence="4" key="1">
    <citation type="journal article" date="2019" name="Int. J. Syst. Evol. Microbiol.">
        <title>The Global Catalogue of Microorganisms (GCM) 10K type strain sequencing project: providing services to taxonomists for standard genome sequencing and annotation.</title>
        <authorList>
            <consortium name="The Broad Institute Genomics Platform"/>
            <consortium name="The Broad Institute Genome Sequencing Center for Infectious Disease"/>
            <person name="Wu L."/>
            <person name="Ma J."/>
        </authorList>
    </citation>
    <scope>NUCLEOTIDE SEQUENCE [LARGE SCALE GENOMIC DNA]</scope>
    <source>
        <strain evidence="4">CGMCC 4.7248</strain>
    </source>
</reference>
<dbReference type="SUPFAM" id="SSF56747">
    <property type="entry name" value="Prim-pol domain"/>
    <property type="match status" value="1"/>
</dbReference>
<keyword evidence="4" id="KW-1185">Reference proteome</keyword>
<feature type="region of interest" description="Disordered" evidence="1">
    <location>
        <begin position="232"/>
        <end position="252"/>
    </location>
</feature>